<gene>
    <name evidence="1" type="ORF">VAE063_900117</name>
</gene>
<sequence>MCKYPTILFMGIPTKTRFSRPFFSLKMHILFNNVATLRK</sequence>
<evidence type="ECO:0000313" key="1">
    <source>
        <dbReference type="EMBL" id="CAH8215215.1"/>
    </source>
</evidence>
<accession>A0ABN8TS43</accession>
<evidence type="ECO:0000313" key="2">
    <source>
        <dbReference type="Proteomes" id="UP001152658"/>
    </source>
</evidence>
<dbReference type="EMBL" id="CALYLK010000131">
    <property type="protein sequence ID" value="CAH8215215.1"/>
    <property type="molecule type" value="Genomic_DNA"/>
</dbReference>
<proteinExistence type="predicted"/>
<comment type="caution">
    <text evidence="1">The sequence shown here is derived from an EMBL/GenBank/DDBJ whole genome shotgun (WGS) entry which is preliminary data.</text>
</comment>
<organism evidence="1 2">
    <name type="scientific">Vibrio aestuarianus</name>
    <dbReference type="NCBI Taxonomy" id="28171"/>
    <lineage>
        <taxon>Bacteria</taxon>
        <taxon>Pseudomonadati</taxon>
        <taxon>Pseudomonadota</taxon>
        <taxon>Gammaproteobacteria</taxon>
        <taxon>Vibrionales</taxon>
        <taxon>Vibrionaceae</taxon>
        <taxon>Vibrio</taxon>
    </lineage>
</organism>
<reference evidence="1" key="1">
    <citation type="submission" date="2022-06" db="EMBL/GenBank/DDBJ databases">
        <authorList>
            <person name="Goudenege D."/>
            <person name="Le Roux F."/>
        </authorList>
    </citation>
    <scope>NUCLEOTIDE SEQUENCE</scope>
    <source>
        <strain evidence="1">12-063</strain>
    </source>
</reference>
<protein>
    <submittedName>
        <fullName evidence="1">Uncharacterized protein</fullName>
    </submittedName>
</protein>
<keyword evidence="2" id="KW-1185">Reference proteome</keyword>
<name>A0ABN8TS43_9VIBR</name>
<dbReference type="Proteomes" id="UP001152658">
    <property type="component" value="Unassembled WGS sequence"/>
</dbReference>